<evidence type="ECO:0000259" key="2">
    <source>
        <dbReference type="Pfam" id="PF07411"/>
    </source>
</evidence>
<gene>
    <name evidence="3" type="ORF">PVT71_29075</name>
</gene>
<evidence type="ECO:0000313" key="3">
    <source>
        <dbReference type="EMBL" id="XCC97879.1"/>
    </source>
</evidence>
<dbReference type="Gene3D" id="2.30.29.80">
    <property type="match status" value="1"/>
</dbReference>
<evidence type="ECO:0000256" key="1">
    <source>
        <dbReference type="SAM" id="MobiDB-lite"/>
    </source>
</evidence>
<name>A0AAU8ATR9_9RHOB</name>
<dbReference type="SUPFAM" id="SSF160113">
    <property type="entry name" value="YegP-like"/>
    <property type="match status" value="2"/>
</dbReference>
<feature type="domain" description="DUF1508" evidence="2">
    <location>
        <begin position="10"/>
        <end position="57"/>
    </location>
</feature>
<sequence>MAGKFELYKDKAGEFRFRLKAGNGEIILVSEGYTQKASAENGISSVRRNAPLDERYERKDTSSGKPMFNLKASNGQVIGTSEAYSSESSREAGIASVKANAEGARLEDQVV</sequence>
<dbReference type="PANTHER" id="PTHR40606">
    <property type="match status" value="1"/>
</dbReference>
<dbReference type="InterPro" id="IPR010879">
    <property type="entry name" value="DUF1508"/>
</dbReference>
<feature type="compositionally biased region" description="Basic and acidic residues" evidence="1">
    <location>
        <begin position="50"/>
        <end position="62"/>
    </location>
</feature>
<dbReference type="EMBL" id="CP123390">
    <property type="protein sequence ID" value="XCC97879.1"/>
    <property type="molecule type" value="Genomic_DNA"/>
</dbReference>
<dbReference type="Pfam" id="PF07411">
    <property type="entry name" value="DUF1508"/>
    <property type="match status" value="2"/>
</dbReference>
<dbReference type="RefSeq" id="WP_353476757.1">
    <property type="nucleotide sequence ID" value="NZ_CP123390.1"/>
</dbReference>
<proteinExistence type="predicted"/>
<dbReference type="AlphaFoldDB" id="A0AAU8ATR9"/>
<reference evidence="3" key="1">
    <citation type="submission" date="2023-02" db="EMBL/GenBank/DDBJ databases">
        <title>Description and genomic characterization of Salipiger bruguierae sp. nov., isolated from the sediment of mangrove plant Bruguiera sexangula.</title>
        <authorList>
            <person name="Long M."/>
        </authorList>
    </citation>
    <scope>NUCLEOTIDE SEQUENCE</scope>
    <source>
        <strain evidence="3">H15</strain>
        <plasmid evidence="3">unnamed5</plasmid>
    </source>
</reference>
<dbReference type="InterPro" id="IPR051141">
    <property type="entry name" value="UPF0339_domain"/>
</dbReference>
<accession>A0AAU8ATR9</accession>
<feature type="region of interest" description="Disordered" evidence="1">
    <location>
        <begin position="39"/>
        <end position="111"/>
    </location>
</feature>
<protein>
    <submittedName>
        <fullName evidence="3">YegP family protein</fullName>
    </submittedName>
</protein>
<organism evidence="3">
    <name type="scientific">Alloyangia sp. H15</name>
    <dbReference type="NCBI Taxonomy" id="3029062"/>
    <lineage>
        <taxon>Bacteria</taxon>
        <taxon>Pseudomonadati</taxon>
        <taxon>Pseudomonadota</taxon>
        <taxon>Alphaproteobacteria</taxon>
        <taxon>Rhodobacterales</taxon>
        <taxon>Roseobacteraceae</taxon>
        <taxon>Alloyangia</taxon>
    </lineage>
</organism>
<dbReference type="PANTHER" id="PTHR40606:SF1">
    <property type="entry name" value="UPF0339 PROTEIN YEGP"/>
    <property type="match status" value="1"/>
</dbReference>
<keyword evidence="3" id="KW-0614">Plasmid</keyword>
<feature type="domain" description="DUF1508" evidence="2">
    <location>
        <begin position="62"/>
        <end position="108"/>
    </location>
</feature>
<dbReference type="InterPro" id="IPR036913">
    <property type="entry name" value="YegP-like_sf"/>
</dbReference>
<geneLocation type="plasmid" evidence="3">
    <name>unnamed5</name>
</geneLocation>